<feature type="coiled-coil region" evidence="1">
    <location>
        <begin position="469"/>
        <end position="512"/>
    </location>
</feature>
<dbReference type="GeneID" id="7822876"/>
<feature type="region of interest" description="Disordered" evidence="2">
    <location>
        <begin position="1668"/>
        <end position="1700"/>
    </location>
</feature>
<evidence type="ECO:0000313" key="3">
    <source>
        <dbReference type="EMBL" id="EAR99028.2"/>
    </source>
</evidence>
<dbReference type="STRING" id="312017.Q23RM0"/>
<feature type="region of interest" description="Disordered" evidence="2">
    <location>
        <begin position="949"/>
        <end position="977"/>
    </location>
</feature>
<dbReference type="RefSeq" id="XP_001019273.2">
    <property type="nucleotide sequence ID" value="XM_001019273.2"/>
</dbReference>
<sequence length="2151" mass="256818">MNQYHKQEQSLKLVKIRKPITNFNEKNNQKNNSFQKIDRDTFYNPKNCQDIDEIDLITREEENIDKLTRQMKSKKLLKLNIKQKNSQTDLMEIEELPLDKQMDEIEEEDEEEDFEDDEDNQQSNNKKKYDVQDLQQADKDQYQICKIINHLLLKNKISQKNAFDIKIPNLLEIQKVDYSQHSSWKFLSSGLGAGARVYGYKVDNTYGDTMKVISKLVRIDAFDEEEINNINNKQQILNKNKKFTFDMDSAIKNSEKAGLKTLELNLDSLNAVLYDLEFDKDPTFWRTSLSFDIKSAETMLLNKLPMDADFGYVVDCEDKIILIVDKQQKEIEKRQENTQNNEYQQLSKIKPWVIRKQGQSVPVIISMYEVLMSQIDEQTIQERQQEICDLNVKIDEGEIGRITLNQEEDRKFISEKPNVVVDYKTLLEQEGGLGDQLQSFEAYIRSKKEPIYSTNKKRWQWENKFFDFVKEQEEINHQLLINQEQQQQQDNLEKIMEEQEQKEVDEQNIQQNLTFETKEEPLLEECQNYVNPNNIFKDKSQESGPKDQNQEPLIQQQENNSFEIRNANQSDEIQIELDSIPQIESRNKLSLSNNKSLQQQNVQSQENIQQSSQKYSKSLSRQGSQVQGSSSFNGPTLFNKEDSNQAFMQLLAFQKNESKKEQLKKQNELQNELKIQLQTNQIQSQLEQQQFQLEEDIYISLGNEEWNRQEQYKEQLQQSSQQQEESKVLSQQDIQQGQSQQNIQQVTHSKQTQKESKSKTKKNKDSYECVIPPPIVFNKEKNSKYNYHYDQQYDQRQEDVQQQNQQKSTDQKNKLKQQIENQQNSIDKNEEYHYRKPFQELNQQKISQEFHEKDSINFNIYEDKIKNDSVDDQEIYKKKQFNVKKIQLENLQTFQEKNDYDQTKHAKNYQKYISNDEFQYHSQVLAEFFGNDLEENDKNQEQIEIYMSDEEDDNDQSKFKHQQQKFKNSKSYKEDANNMECNSDQEVQIIKHKKISQGLQNINTIQLNYLNNILQTQKLRIIENDNDDLVIKIDEDEDNYLNLNDLDSANPFKKGRFEQNFSSDSISQQSFASYDNICEQFLGQDYKNKKKMQQQEEYLKNYQKKFEQRIEKLQNERKMKEASKKDIQKTLNHAINAVEQNLQNKKNNNIQNQNEQEDKSYELQIQQKQILDQENLEKQQKEYQITPQYNQNQSINDQQIIQNKQNQLNLQQMEVEEDDNYVNYNDDNSEVDIFENYLLFFEKKKKGIFNQIKQKEDQIEEEFNKLLYSDQESEENNNEFLLKQVGYQNSQHQQNNAIPDSHKGIDFKMDQVYLVDLNLNVEQNHPLYSVKRYLGDLFYQKEEDLLTERELKDKKYTWGYYSIPKADDTLDNFIDSKKFDMKVFNIGKGTHKIDMRTCQKGQSEYFKIKINDEEQEELQLIQTSKLTAAPKTKEDWEKKKARAIGKRKDLNEIDFNIEEELENYYQVVQPRYRNLQELIHEQKRRRRNSKKYNFDNLTNHKKIEMNLIKKRDILYLLQNDISYKNYYDLHVRCSDYIHYLELPSLKHFVASKNLYEYFKSQDEAVIDINIDEIEIDLNSDQDQQDFDKDDFLKAQFQMDGKEIDFNLFECGLYDALEIDRPCFQDILDNTNIPQISSLQIQQLNEQENKKQNENNYSAIQQKEIQASLEQQIHQTQSEAIVEEEKDQEDEHKQLTHANQRTQQLDNLYSETESNINLSIMKHSKKIKKQNKQLLKTPNDKLNRRKFSIDLEEYSNQMFIDDLYEQRSDSLDIDNFNQKSGKKDKLYNNNLNDQFNQEEISSFPIDLDDYSVMEYNQESNNHNSQQASINGENLNLNMESDQSLQNLESDSSYTQRNLQKICNPIRSLWLSKKLKSYEKEVKLRFKKSEIEQEAIKSNIINEKSISQSKFDIIQENVVQEEGEIDSYNSLEEQYNHKEYKHLRPINLDEYELNRVYNPEVKMEWEVKLEQTYQEIKQKNPYEDFVYLTPNDILLDTLNENNQYLRSIPYLNNLNNLQRFKSDQFQLQNLLIKQSQIQDKKQKQNKQKNKYFQPQICSDFMGMNKKTTMKELIIKIWLFIKQHIKQQDQIQLNEVPFSFYDILLMLPQIIGSQEDAEKISTQNIFSILLHLSNLKNFRLVSNNEGQNFYIFKD</sequence>
<reference evidence="4" key="1">
    <citation type="journal article" date="2006" name="PLoS Biol.">
        <title>Macronuclear genome sequence of the ciliate Tetrahymena thermophila, a model eukaryote.</title>
        <authorList>
            <person name="Eisen J.A."/>
            <person name="Coyne R.S."/>
            <person name="Wu M."/>
            <person name="Wu D."/>
            <person name="Thiagarajan M."/>
            <person name="Wortman J.R."/>
            <person name="Badger J.H."/>
            <person name="Ren Q."/>
            <person name="Amedeo P."/>
            <person name="Jones K.M."/>
            <person name="Tallon L.J."/>
            <person name="Delcher A.L."/>
            <person name="Salzberg S.L."/>
            <person name="Silva J.C."/>
            <person name="Haas B.J."/>
            <person name="Majoros W.H."/>
            <person name="Farzad M."/>
            <person name="Carlton J.M."/>
            <person name="Smith R.K. Jr."/>
            <person name="Garg J."/>
            <person name="Pearlman R.E."/>
            <person name="Karrer K.M."/>
            <person name="Sun L."/>
            <person name="Manning G."/>
            <person name="Elde N.C."/>
            <person name="Turkewitz A.P."/>
            <person name="Asai D.J."/>
            <person name="Wilkes D.E."/>
            <person name="Wang Y."/>
            <person name="Cai H."/>
            <person name="Collins K."/>
            <person name="Stewart B.A."/>
            <person name="Lee S.R."/>
            <person name="Wilamowska K."/>
            <person name="Weinberg Z."/>
            <person name="Ruzzo W.L."/>
            <person name="Wloga D."/>
            <person name="Gaertig J."/>
            <person name="Frankel J."/>
            <person name="Tsao C.-C."/>
            <person name="Gorovsky M.A."/>
            <person name="Keeling P.J."/>
            <person name="Waller R.F."/>
            <person name="Patron N.J."/>
            <person name="Cherry J.M."/>
            <person name="Stover N.A."/>
            <person name="Krieger C.J."/>
            <person name="del Toro C."/>
            <person name="Ryder H.F."/>
            <person name="Williamson S.C."/>
            <person name="Barbeau R.A."/>
            <person name="Hamilton E.P."/>
            <person name="Orias E."/>
        </authorList>
    </citation>
    <scope>NUCLEOTIDE SEQUENCE [LARGE SCALE GENOMIC DNA]</scope>
    <source>
        <strain evidence="4">SB210</strain>
    </source>
</reference>
<gene>
    <name evidence="3" type="ORF">TTHERM_00384720</name>
</gene>
<protein>
    <submittedName>
        <fullName evidence="3">Uncharacterized protein</fullName>
    </submittedName>
</protein>
<dbReference type="EMBL" id="GG662644">
    <property type="protein sequence ID" value="EAR99028.2"/>
    <property type="molecule type" value="Genomic_DNA"/>
</dbReference>
<feature type="region of interest" description="Disordered" evidence="2">
    <location>
        <begin position="90"/>
        <end position="131"/>
    </location>
</feature>
<dbReference type="Proteomes" id="UP000009168">
    <property type="component" value="Unassembled WGS sequence"/>
</dbReference>
<accession>Q23RM0</accession>
<feature type="compositionally biased region" description="Polar residues" evidence="2">
    <location>
        <begin position="1668"/>
        <end position="1678"/>
    </location>
</feature>
<dbReference type="eggNOG" id="KOG2328">
    <property type="taxonomic scope" value="Eukaryota"/>
</dbReference>
<organism evidence="3 4">
    <name type="scientific">Tetrahymena thermophila (strain SB210)</name>
    <dbReference type="NCBI Taxonomy" id="312017"/>
    <lineage>
        <taxon>Eukaryota</taxon>
        <taxon>Sar</taxon>
        <taxon>Alveolata</taxon>
        <taxon>Ciliophora</taxon>
        <taxon>Intramacronucleata</taxon>
        <taxon>Oligohymenophorea</taxon>
        <taxon>Hymenostomatida</taxon>
        <taxon>Tetrahymenina</taxon>
        <taxon>Tetrahymenidae</taxon>
        <taxon>Tetrahymena</taxon>
    </lineage>
</organism>
<dbReference type="HOGENOM" id="CLU_231819_0_0_1"/>
<feature type="region of interest" description="Disordered" evidence="2">
    <location>
        <begin position="591"/>
        <end position="639"/>
    </location>
</feature>
<feature type="compositionally biased region" description="Acidic residues" evidence="2">
    <location>
        <begin position="104"/>
        <end position="120"/>
    </location>
</feature>
<feature type="coiled-coil region" evidence="1">
    <location>
        <begin position="653"/>
        <end position="680"/>
    </location>
</feature>
<feature type="compositionally biased region" description="Basic residues" evidence="2">
    <location>
        <begin position="959"/>
        <end position="970"/>
    </location>
</feature>
<dbReference type="OrthoDB" id="362021at2759"/>
<feature type="compositionally biased region" description="Basic and acidic residues" evidence="2">
    <location>
        <begin position="752"/>
        <end position="767"/>
    </location>
</feature>
<feature type="compositionally biased region" description="Polar residues" evidence="2">
    <location>
        <begin position="816"/>
        <end position="826"/>
    </location>
</feature>
<dbReference type="SMR" id="Q23RM0"/>
<feature type="coiled-coil region" evidence="1">
    <location>
        <begin position="1096"/>
        <end position="1155"/>
    </location>
</feature>
<feature type="region of interest" description="Disordered" evidence="2">
    <location>
        <begin position="796"/>
        <end position="831"/>
    </location>
</feature>
<feature type="compositionally biased region" description="Low complexity" evidence="2">
    <location>
        <begin position="714"/>
        <end position="745"/>
    </location>
</feature>
<proteinExistence type="predicted"/>
<dbReference type="KEGG" id="tet:TTHERM_00384720"/>
<feature type="region of interest" description="Disordered" evidence="2">
    <location>
        <begin position="711"/>
        <end position="767"/>
    </location>
</feature>
<name>Q23RM0_TETTS</name>
<feature type="compositionally biased region" description="Low complexity" evidence="2">
    <location>
        <begin position="591"/>
        <end position="634"/>
    </location>
</feature>
<evidence type="ECO:0000256" key="2">
    <source>
        <dbReference type="SAM" id="MobiDB-lite"/>
    </source>
</evidence>
<keyword evidence="1" id="KW-0175">Coiled coil</keyword>
<evidence type="ECO:0000313" key="4">
    <source>
        <dbReference type="Proteomes" id="UP000009168"/>
    </source>
</evidence>
<evidence type="ECO:0000256" key="1">
    <source>
        <dbReference type="SAM" id="Coils"/>
    </source>
</evidence>
<keyword evidence="4" id="KW-1185">Reference proteome</keyword>
<dbReference type="InParanoid" id="Q23RM0"/>